<evidence type="ECO:0000313" key="2">
    <source>
        <dbReference type="EMBL" id="KAJ1177659.1"/>
    </source>
</evidence>
<reference evidence="2" key="1">
    <citation type="journal article" date="2022" name="bioRxiv">
        <title>Sequencing and chromosome-scale assembly of the giantPleurodeles waltlgenome.</title>
        <authorList>
            <person name="Brown T."/>
            <person name="Elewa A."/>
            <person name="Iarovenko S."/>
            <person name="Subramanian E."/>
            <person name="Araus A.J."/>
            <person name="Petzold A."/>
            <person name="Susuki M."/>
            <person name="Suzuki K.-i.T."/>
            <person name="Hayashi T."/>
            <person name="Toyoda A."/>
            <person name="Oliveira C."/>
            <person name="Osipova E."/>
            <person name="Leigh N.D."/>
            <person name="Simon A."/>
            <person name="Yun M.H."/>
        </authorList>
    </citation>
    <scope>NUCLEOTIDE SEQUENCE</scope>
    <source>
        <strain evidence="2">20211129_DDA</strain>
        <tissue evidence="2">Liver</tissue>
    </source>
</reference>
<gene>
    <name evidence="2" type="ORF">NDU88_002911</name>
</gene>
<evidence type="ECO:0000256" key="1">
    <source>
        <dbReference type="SAM" id="Phobius"/>
    </source>
</evidence>
<keyword evidence="1" id="KW-0472">Membrane</keyword>
<dbReference type="AlphaFoldDB" id="A0AAV7TN74"/>
<comment type="caution">
    <text evidence="2">The sequence shown here is derived from an EMBL/GenBank/DDBJ whole genome shotgun (WGS) entry which is preliminary data.</text>
</comment>
<dbReference type="EMBL" id="JANPWB010000006">
    <property type="protein sequence ID" value="KAJ1177659.1"/>
    <property type="molecule type" value="Genomic_DNA"/>
</dbReference>
<keyword evidence="1" id="KW-0812">Transmembrane</keyword>
<keyword evidence="3" id="KW-1185">Reference proteome</keyword>
<accession>A0AAV7TN74</accession>
<evidence type="ECO:0000313" key="3">
    <source>
        <dbReference type="Proteomes" id="UP001066276"/>
    </source>
</evidence>
<keyword evidence="1" id="KW-1133">Transmembrane helix</keyword>
<protein>
    <submittedName>
        <fullName evidence="2">Uncharacterized protein</fullName>
    </submittedName>
</protein>
<sequence>MWMRHGQRDTLRVHARSTRYPSNRDAVSITSVTTRGVRRDVAQEYRCAARVYSCTALEPALAVRSNGQRTGEMRIVLVALMASLATMISFMVFRVGFGNLVSKVVSLSSLETPKIALALIDMFKD</sequence>
<name>A0AAV7TN74_PLEWA</name>
<proteinExistence type="predicted"/>
<dbReference type="Proteomes" id="UP001066276">
    <property type="component" value="Chromosome 3_2"/>
</dbReference>
<feature type="transmembrane region" description="Helical" evidence="1">
    <location>
        <begin position="75"/>
        <end position="97"/>
    </location>
</feature>
<organism evidence="2 3">
    <name type="scientific">Pleurodeles waltl</name>
    <name type="common">Iberian ribbed newt</name>
    <dbReference type="NCBI Taxonomy" id="8319"/>
    <lineage>
        <taxon>Eukaryota</taxon>
        <taxon>Metazoa</taxon>
        <taxon>Chordata</taxon>
        <taxon>Craniata</taxon>
        <taxon>Vertebrata</taxon>
        <taxon>Euteleostomi</taxon>
        <taxon>Amphibia</taxon>
        <taxon>Batrachia</taxon>
        <taxon>Caudata</taxon>
        <taxon>Salamandroidea</taxon>
        <taxon>Salamandridae</taxon>
        <taxon>Pleurodelinae</taxon>
        <taxon>Pleurodeles</taxon>
    </lineage>
</organism>